<dbReference type="HOGENOM" id="CLU_850257_0_0_1"/>
<dbReference type="InterPro" id="IPR032675">
    <property type="entry name" value="LRR_dom_sf"/>
</dbReference>
<dbReference type="EMBL" id="KN831944">
    <property type="protein sequence ID" value="KIO14558.1"/>
    <property type="molecule type" value="Genomic_DNA"/>
</dbReference>
<proteinExistence type="predicted"/>
<dbReference type="InParanoid" id="A0A0C3JZG9"/>
<sequence length="320" mass="35926">MMFPSLKRVAILTTRSFNSPSFLDLQHIHMLEHLDLGEGIRLDNFSAAASLKSLRLECFVLLAPLLPSIASLRTLTISGSGRGALRPGSIHFPLLESLTVALDCPESFLAAIVTPRLGYFSWSSRRSSDYWSEIFVDLKGKFPSVQHLCLQYSCRYAEIEDTVVVYAAFPGVRHIEMKVSDFLAFCVAEVDDSPLSIADRWTHLEHLTLVQLGYEDSIDSFIEWLRARKLRGQPPLQLTLSKFNPDYMLYAREVLTIPWLISLHKSLHEYCLLEWKDVPVTFNLTVPQSDSDVDGNLPIIGMVESAISTQIVYASTGTDG</sequence>
<evidence type="ECO:0000313" key="2">
    <source>
        <dbReference type="Proteomes" id="UP000054217"/>
    </source>
</evidence>
<evidence type="ECO:0000313" key="1">
    <source>
        <dbReference type="EMBL" id="KIO14558.1"/>
    </source>
</evidence>
<keyword evidence="2" id="KW-1185">Reference proteome</keyword>
<name>A0A0C3JZG9_PISTI</name>
<dbReference type="STRING" id="870435.A0A0C3JZG9"/>
<reference evidence="1 2" key="1">
    <citation type="submission" date="2014-04" db="EMBL/GenBank/DDBJ databases">
        <authorList>
            <consortium name="DOE Joint Genome Institute"/>
            <person name="Kuo A."/>
            <person name="Kohler A."/>
            <person name="Costa M.D."/>
            <person name="Nagy L.G."/>
            <person name="Floudas D."/>
            <person name="Copeland A."/>
            <person name="Barry K.W."/>
            <person name="Cichocki N."/>
            <person name="Veneault-Fourrey C."/>
            <person name="LaButti K."/>
            <person name="Lindquist E.A."/>
            <person name="Lipzen A."/>
            <person name="Lundell T."/>
            <person name="Morin E."/>
            <person name="Murat C."/>
            <person name="Sun H."/>
            <person name="Tunlid A."/>
            <person name="Henrissat B."/>
            <person name="Grigoriev I.V."/>
            <person name="Hibbett D.S."/>
            <person name="Martin F."/>
            <person name="Nordberg H.P."/>
            <person name="Cantor M.N."/>
            <person name="Hua S.X."/>
        </authorList>
    </citation>
    <scope>NUCLEOTIDE SEQUENCE [LARGE SCALE GENOMIC DNA]</scope>
    <source>
        <strain evidence="1 2">Marx 270</strain>
    </source>
</reference>
<dbReference type="Gene3D" id="3.80.10.10">
    <property type="entry name" value="Ribonuclease Inhibitor"/>
    <property type="match status" value="1"/>
</dbReference>
<dbReference type="AlphaFoldDB" id="A0A0C3JZG9"/>
<protein>
    <recommendedName>
        <fullName evidence="3">F-box domain-containing protein</fullName>
    </recommendedName>
</protein>
<reference evidence="2" key="2">
    <citation type="submission" date="2015-01" db="EMBL/GenBank/DDBJ databases">
        <title>Evolutionary Origins and Diversification of the Mycorrhizal Mutualists.</title>
        <authorList>
            <consortium name="DOE Joint Genome Institute"/>
            <consortium name="Mycorrhizal Genomics Consortium"/>
            <person name="Kohler A."/>
            <person name="Kuo A."/>
            <person name="Nagy L.G."/>
            <person name="Floudas D."/>
            <person name="Copeland A."/>
            <person name="Barry K.W."/>
            <person name="Cichocki N."/>
            <person name="Veneault-Fourrey C."/>
            <person name="LaButti K."/>
            <person name="Lindquist E.A."/>
            <person name="Lipzen A."/>
            <person name="Lundell T."/>
            <person name="Morin E."/>
            <person name="Murat C."/>
            <person name="Riley R."/>
            <person name="Ohm R."/>
            <person name="Sun H."/>
            <person name="Tunlid A."/>
            <person name="Henrissat B."/>
            <person name="Grigoriev I.V."/>
            <person name="Hibbett D.S."/>
            <person name="Martin F."/>
        </authorList>
    </citation>
    <scope>NUCLEOTIDE SEQUENCE [LARGE SCALE GENOMIC DNA]</scope>
    <source>
        <strain evidence="2">Marx 270</strain>
    </source>
</reference>
<gene>
    <name evidence="1" type="ORF">M404DRAFT_991319</name>
</gene>
<organism evidence="1 2">
    <name type="scientific">Pisolithus tinctorius Marx 270</name>
    <dbReference type="NCBI Taxonomy" id="870435"/>
    <lineage>
        <taxon>Eukaryota</taxon>
        <taxon>Fungi</taxon>
        <taxon>Dikarya</taxon>
        <taxon>Basidiomycota</taxon>
        <taxon>Agaricomycotina</taxon>
        <taxon>Agaricomycetes</taxon>
        <taxon>Agaricomycetidae</taxon>
        <taxon>Boletales</taxon>
        <taxon>Sclerodermatineae</taxon>
        <taxon>Pisolithaceae</taxon>
        <taxon>Pisolithus</taxon>
    </lineage>
</organism>
<evidence type="ECO:0008006" key="3">
    <source>
        <dbReference type="Google" id="ProtNLM"/>
    </source>
</evidence>
<dbReference type="Proteomes" id="UP000054217">
    <property type="component" value="Unassembled WGS sequence"/>
</dbReference>
<accession>A0A0C3JZG9</accession>
<dbReference type="SUPFAM" id="SSF52047">
    <property type="entry name" value="RNI-like"/>
    <property type="match status" value="1"/>
</dbReference>